<protein>
    <submittedName>
        <fullName evidence="5">Response regulator receiver domain-containing protein</fullName>
    </submittedName>
</protein>
<dbReference type="SUPFAM" id="SSF52172">
    <property type="entry name" value="CheY-like"/>
    <property type="match status" value="1"/>
</dbReference>
<dbReference type="InterPro" id="IPR011006">
    <property type="entry name" value="CheY-like_superfamily"/>
</dbReference>
<dbReference type="GO" id="GO:0000160">
    <property type="term" value="P:phosphorelay signal transduction system"/>
    <property type="evidence" value="ECO:0007669"/>
    <property type="project" value="InterPro"/>
</dbReference>
<dbReference type="AlphaFoldDB" id="A0A7Z7N2D1"/>
<feature type="domain" description="Response regulatory" evidence="4">
    <location>
        <begin position="44"/>
        <end position="155"/>
    </location>
</feature>
<evidence type="ECO:0000313" key="5">
    <source>
        <dbReference type="EMBL" id="SOE65716.1"/>
    </source>
</evidence>
<dbReference type="PANTHER" id="PTHR44591:SF3">
    <property type="entry name" value="RESPONSE REGULATORY DOMAIN-CONTAINING PROTEIN"/>
    <property type="match status" value="1"/>
</dbReference>
<feature type="modified residue" description="4-aspartylphosphate" evidence="2">
    <location>
        <position position="93"/>
    </location>
</feature>
<dbReference type="PANTHER" id="PTHR44591">
    <property type="entry name" value="STRESS RESPONSE REGULATOR PROTEIN 1"/>
    <property type="match status" value="1"/>
</dbReference>
<evidence type="ECO:0000256" key="2">
    <source>
        <dbReference type="PROSITE-ProRule" id="PRU00169"/>
    </source>
</evidence>
<feature type="region of interest" description="Disordered" evidence="3">
    <location>
        <begin position="1"/>
        <end position="21"/>
    </location>
</feature>
<dbReference type="Gene3D" id="3.40.50.2300">
    <property type="match status" value="1"/>
</dbReference>
<dbReference type="EMBL" id="OCSU01000001">
    <property type="protein sequence ID" value="SOE65716.1"/>
    <property type="molecule type" value="Genomic_DNA"/>
</dbReference>
<organism evidence="5 6">
    <name type="scientific">Caballeronia arationis</name>
    <dbReference type="NCBI Taxonomy" id="1777142"/>
    <lineage>
        <taxon>Bacteria</taxon>
        <taxon>Pseudomonadati</taxon>
        <taxon>Pseudomonadota</taxon>
        <taxon>Betaproteobacteria</taxon>
        <taxon>Burkholderiales</taxon>
        <taxon>Burkholderiaceae</taxon>
        <taxon>Caballeronia</taxon>
    </lineage>
</organism>
<evidence type="ECO:0000259" key="4">
    <source>
        <dbReference type="PROSITE" id="PS50110"/>
    </source>
</evidence>
<evidence type="ECO:0000313" key="6">
    <source>
        <dbReference type="Proteomes" id="UP000219522"/>
    </source>
</evidence>
<evidence type="ECO:0000256" key="1">
    <source>
        <dbReference type="ARBA" id="ARBA00022553"/>
    </source>
</evidence>
<dbReference type="SMART" id="SM00448">
    <property type="entry name" value="REC"/>
    <property type="match status" value="1"/>
</dbReference>
<keyword evidence="1 2" id="KW-0597">Phosphoprotein</keyword>
<gene>
    <name evidence="5" type="ORF">SAMN05446927_2949</name>
</gene>
<name>A0A7Z7N2D1_9BURK</name>
<dbReference type="InterPro" id="IPR001789">
    <property type="entry name" value="Sig_transdc_resp-reg_receiver"/>
</dbReference>
<dbReference type="InterPro" id="IPR050595">
    <property type="entry name" value="Bact_response_regulator"/>
</dbReference>
<dbReference type="PROSITE" id="PS50110">
    <property type="entry name" value="RESPONSE_REGULATORY"/>
    <property type="match status" value="1"/>
</dbReference>
<reference evidence="5 6" key="1">
    <citation type="submission" date="2017-09" db="EMBL/GenBank/DDBJ databases">
        <authorList>
            <person name="Varghese N."/>
            <person name="Submissions S."/>
        </authorList>
    </citation>
    <scope>NUCLEOTIDE SEQUENCE [LARGE SCALE GENOMIC DNA]</scope>
    <source>
        <strain evidence="5 6">OK806</strain>
    </source>
</reference>
<proteinExistence type="predicted"/>
<accession>A0A7Z7N2D1</accession>
<comment type="caution">
    <text evidence="5">The sequence shown here is derived from an EMBL/GenBank/DDBJ whole genome shotgun (WGS) entry which is preliminary data.</text>
</comment>
<evidence type="ECO:0000256" key="3">
    <source>
        <dbReference type="SAM" id="MobiDB-lite"/>
    </source>
</evidence>
<keyword evidence="6" id="KW-1185">Reference proteome</keyword>
<dbReference type="Proteomes" id="UP000219522">
    <property type="component" value="Unassembled WGS sequence"/>
</dbReference>
<sequence length="163" mass="17537">MAFSGDTGATNDVSRGQMAEHAAGRPRAVNLVVNLPSTLRKMKTVLLVDDDPATIEAWTICMQDADCAVLCAYDGNAALALLAEHRVDIVVSDWMMPGLGGALLCQTMKNDTALARIPFLMISGHPNPPAFVSYDGYLQKPVDMETLLSAVNRLCAAKTRPLY</sequence>
<dbReference type="Pfam" id="PF00072">
    <property type="entry name" value="Response_reg"/>
    <property type="match status" value="1"/>
</dbReference>